<feature type="active site" evidence="3">
    <location>
        <position position="98"/>
    </location>
</feature>
<comment type="similarity">
    <text evidence="2">Belongs to the peptidase S26 family.</text>
</comment>
<dbReference type="STRING" id="1993.SAMN04489713_110259"/>
<dbReference type="RefSeq" id="WP_075022663.1">
    <property type="nucleotide sequence ID" value="NZ_FOVH01000010.1"/>
</dbReference>
<dbReference type="InterPro" id="IPR036286">
    <property type="entry name" value="LexA/Signal_pep-like_sf"/>
</dbReference>
<dbReference type="CDD" id="cd06530">
    <property type="entry name" value="S26_SPase_I"/>
    <property type="match status" value="1"/>
</dbReference>
<evidence type="ECO:0000256" key="2">
    <source>
        <dbReference type="ARBA" id="ARBA00009370"/>
    </source>
</evidence>
<evidence type="ECO:0000313" key="7">
    <source>
        <dbReference type="Proteomes" id="UP000183413"/>
    </source>
</evidence>
<feature type="domain" description="Peptidase S26" evidence="5">
    <location>
        <begin position="12"/>
        <end position="111"/>
    </location>
</feature>
<dbReference type="GO" id="GO:0006465">
    <property type="term" value="P:signal peptide processing"/>
    <property type="evidence" value="ECO:0007669"/>
    <property type="project" value="InterPro"/>
</dbReference>
<dbReference type="Proteomes" id="UP000183413">
    <property type="component" value="Unassembled WGS sequence"/>
</dbReference>
<accession>A0A1I5L5I7</accession>
<dbReference type="SUPFAM" id="SSF51306">
    <property type="entry name" value="LexA/Signal peptidase"/>
    <property type="match status" value="1"/>
</dbReference>
<dbReference type="PANTHER" id="PTHR43390:SF1">
    <property type="entry name" value="CHLOROPLAST PROCESSING PEPTIDASE"/>
    <property type="match status" value="1"/>
</dbReference>
<evidence type="ECO:0000256" key="4">
    <source>
        <dbReference type="SAM" id="MobiDB-lite"/>
    </source>
</evidence>
<dbReference type="InterPro" id="IPR019533">
    <property type="entry name" value="Peptidase_S26"/>
</dbReference>
<proteinExistence type="inferred from homology"/>
<dbReference type="EMBL" id="FOVH01000010">
    <property type="protein sequence ID" value="SFO92515.1"/>
    <property type="molecule type" value="Genomic_DNA"/>
</dbReference>
<dbReference type="GO" id="GO:0005886">
    <property type="term" value="C:plasma membrane"/>
    <property type="evidence" value="ECO:0007669"/>
    <property type="project" value="UniProtKB-SubCell"/>
</dbReference>
<evidence type="ECO:0000259" key="5">
    <source>
        <dbReference type="Pfam" id="PF10502"/>
    </source>
</evidence>
<evidence type="ECO:0000313" key="6">
    <source>
        <dbReference type="EMBL" id="SFO92515.1"/>
    </source>
</evidence>
<feature type="domain" description="Peptidase S26" evidence="5">
    <location>
        <begin position="117"/>
        <end position="158"/>
    </location>
</feature>
<feature type="active site" evidence="3">
    <location>
        <position position="35"/>
    </location>
</feature>
<evidence type="ECO:0000256" key="3">
    <source>
        <dbReference type="PIRSR" id="PIRSR600223-1"/>
    </source>
</evidence>
<gene>
    <name evidence="6" type="ORF">SAMN04489713_110259</name>
</gene>
<feature type="compositionally biased region" description="Basic residues" evidence="4">
    <location>
        <begin position="171"/>
        <end position="188"/>
    </location>
</feature>
<dbReference type="AlphaFoldDB" id="A0A1I5L5I7"/>
<dbReference type="InParanoid" id="A0A1I5L5I7"/>
<evidence type="ECO:0000256" key="1">
    <source>
        <dbReference type="ARBA" id="ARBA00004401"/>
    </source>
</evidence>
<comment type="subcellular location">
    <subcellularLocation>
        <location evidence="1">Cell membrane</location>
        <topology evidence="1">Single-pass type II membrane protein</topology>
    </subcellularLocation>
</comment>
<dbReference type="InterPro" id="IPR000223">
    <property type="entry name" value="Pept_S26A_signal_pept_1"/>
</dbReference>
<dbReference type="Gene3D" id="2.10.109.10">
    <property type="entry name" value="Umud Fragment, subunit A"/>
    <property type="match status" value="1"/>
</dbReference>
<dbReference type="GO" id="GO:0004252">
    <property type="term" value="F:serine-type endopeptidase activity"/>
    <property type="evidence" value="ECO:0007669"/>
    <property type="project" value="InterPro"/>
</dbReference>
<keyword evidence="7" id="KW-1185">Reference proteome</keyword>
<organism evidence="6 7">
    <name type="scientific">Actinomadura madurae</name>
    <dbReference type="NCBI Taxonomy" id="1993"/>
    <lineage>
        <taxon>Bacteria</taxon>
        <taxon>Bacillati</taxon>
        <taxon>Actinomycetota</taxon>
        <taxon>Actinomycetes</taxon>
        <taxon>Streptosporangiales</taxon>
        <taxon>Thermomonosporaceae</taxon>
        <taxon>Actinomadura</taxon>
    </lineage>
</organism>
<dbReference type="PANTHER" id="PTHR43390">
    <property type="entry name" value="SIGNAL PEPTIDASE I"/>
    <property type="match status" value="1"/>
</dbReference>
<feature type="region of interest" description="Disordered" evidence="4">
    <location>
        <begin position="165"/>
        <end position="188"/>
    </location>
</feature>
<protein>
    <submittedName>
        <fullName evidence="6">Signal peptidase I</fullName>
    </submittedName>
</protein>
<dbReference type="PRINTS" id="PR00727">
    <property type="entry name" value="LEADERPTASE"/>
</dbReference>
<dbReference type="Pfam" id="PF10502">
    <property type="entry name" value="Peptidase_S26"/>
    <property type="match status" value="2"/>
</dbReference>
<dbReference type="eggNOG" id="COG0681">
    <property type="taxonomic scope" value="Bacteria"/>
</dbReference>
<name>A0A1I5L5I7_9ACTN</name>
<reference evidence="6 7" key="1">
    <citation type="submission" date="2016-10" db="EMBL/GenBank/DDBJ databases">
        <authorList>
            <person name="de Groot N.N."/>
        </authorList>
    </citation>
    <scope>NUCLEOTIDE SEQUENCE [LARGE SCALE GENOMIC DNA]</scope>
    <source>
        <strain evidence="6 7">DSM 43067</strain>
    </source>
</reference>
<sequence>MTWIALAAAAALAGTAALIAWLRRRYVVIDVDGPSMQPTLHEGDRVLVRRRPLGHVRAGDIVVVKKAARHRAARRPGIAALARPRVSGRLSRHRWVIKRAAGVPGDPVSAAMAATVSVAADVTVPDGRLLVLGDNPDRSLDSRHYGYLSGDGVLGVVVRRLEPRGKEPVHHRAAGRRVSRPSRGIRGR</sequence>